<protein>
    <recommendedName>
        <fullName evidence="4">Large ribosomal subunit protein bL21</fullName>
    </recommendedName>
</protein>
<comment type="similarity">
    <text evidence="1 4 5">Belongs to the bacterial ribosomal protein bL21 family.</text>
</comment>
<dbReference type="STRING" id="1798382.A3D77_02175"/>
<evidence type="ECO:0000256" key="4">
    <source>
        <dbReference type="HAMAP-Rule" id="MF_01363"/>
    </source>
</evidence>
<proteinExistence type="inferred from homology"/>
<keyword evidence="3 4" id="KW-0687">Ribonucleoprotein</keyword>
<dbReference type="GO" id="GO:0005737">
    <property type="term" value="C:cytoplasm"/>
    <property type="evidence" value="ECO:0007669"/>
    <property type="project" value="UniProtKB-ARBA"/>
</dbReference>
<evidence type="ECO:0000313" key="6">
    <source>
        <dbReference type="EMBL" id="OGG16245.1"/>
    </source>
</evidence>
<evidence type="ECO:0000256" key="3">
    <source>
        <dbReference type="ARBA" id="ARBA00023274"/>
    </source>
</evidence>
<dbReference type="PANTHER" id="PTHR21349">
    <property type="entry name" value="50S RIBOSOMAL PROTEIN L21"/>
    <property type="match status" value="1"/>
</dbReference>
<sequence>MTYAIIRSGGKQYQVKVGDRLIVDRLKTEEGKEVVFPEVLLVKNGDSVEIGTPTLTAKVSGKVTKHFKGEKLHIYKFKAKSHYRRKTGFRAYQTEVQITSIS</sequence>
<keyword evidence="4 5" id="KW-0694">RNA-binding</keyword>
<comment type="function">
    <text evidence="4 5">This protein binds to 23S rRNA in the presence of protein L20.</text>
</comment>
<dbReference type="GO" id="GO:1990904">
    <property type="term" value="C:ribonucleoprotein complex"/>
    <property type="evidence" value="ECO:0007669"/>
    <property type="project" value="UniProtKB-KW"/>
</dbReference>
<dbReference type="GO" id="GO:0005840">
    <property type="term" value="C:ribosome"/>
    <property type="evidence" value="ECO:0007669"/>
    <property type="project" value="UniProtKB-KW"/>
</dbReference>
<dbReference type="PANTHER" id="PTHR21349:SF0">
    <property type="entry name" value="LARGE RIBOSOMAL SUBUNIT PROTEIN BL21M"/>
    <property type="match status" value="1"/>
</dbReference>
<comment type="caution">
    <text evidence="6">The sequence shown here is derived from an EMBL/GenBank/DDBJ whole genome shotgun (WGS) entry which is preliminary data.</text>
</comment>
<evidence type="ECO:0000313" key="7">
    <source>
        <dbReference type="Proteomes" id="UP000176923"/>
    </source>
</evidence>
<dbReference type="HAMAP" id="MF_01363">
    <property type="entry name" value="Ribosomal_bL21"/>
    <property type="match status" value="1"/>
</dbReference>
<evidence type="ECO:0000256" key="5">
    <source>
        <dbReference type="RuleBase" id="RU000562"/>
    </source>
</evidence>
<dbReference type="Pfam" id="PF00829">
    <property type="entry name" value="Ribosomal_L21p"/>
    <property type="match status" value="1"/>
</dbReference>
<dbReference type="EMBL" id="MFJL01000014">
    <property type="protein sequence ID" value="OGG16245.1"/>
    <property type="molecule type" value="Genomic_DNA"/>
</dbReference>
<evidence type="ECO:0000256" key="2">
    <source>
        <dbReference type="ARBA" id="ARBA00022980"/>
    </source>
</evidence>
<dbReference type="InterPro" id="IPR036164">
    <property type="entry name" value="bL21-like_sf"/>
</dbReference>
<keyword evidence="4 5" id="KW-0699">rRNA-binding</keyword>
<dbReference type="Proteomes" id="UP000176923">
    <property type="component" value="Unassembled WGS sequence"/>
</dbReference>
<evidence type="ECO:0000256" key="1">
    <source>
        <dbReference type="ARBA" id="ARBA00008563"/>
    </source>
</evidence>
<dbReference type="InterPro" id="IPR028909">
    <property type="entry name" value="bL21-like"/>
</dbReference>
<dbReference type="GO" id="GO:0006412">
    <property type="term" value="P:translation"/>
    <property type="evidence" value="ECO:0007669"/>
    <property type="project" value="UniProtKB-UniRule"/>
</dbReference>
<dbReference type="GO" id="GO:0003735">
    <property type="term" value="F:structural constituent of ribosome"/>
    <property type="evidence" value="ECO:0007669"/>
    <property type="project" value="InterPro"/>
</dbReference>
<accession>A0A1F5ZV88</accession>
<reference evidence="6 7" key="1">
    <citation type="journal article" date="2016" name="Nat. Commun.">
        <title>Thousands of microbial genomes shed light on interconnected biogeochemical processes in an aquifer system.</title>
        <authorList>
            <person name="Anantharaman K."/>
            <person name="Brown C.T."/>
            <person name="Hug L.A."/>
            <person name="Sharon I."/>
            <person name="Castelle C.J."/>
            <person name="Probst A.J."/>
            <person name="Thomas B.C."/>
            <person name="Singh A."/>
            <person name="Wilkins M.J."/>
            <person name="Karaoz U."/>
            <person name="Brodie E.L."/>
            <person name="Williams K.H."/>
            <person name="Hubbard S.S."/>
            <person name="Banfield J.F."/>
        </authorList>
    </citation>
    <scope>NUCLEOTIDE SEQUENCE [LARGE SCALE GENOMIC DNA]</scope>
</reference>
<comment type="subunit">
    <text evidence="4">Part of the 50S ribosomal subunit. Contacts protein L20.</text>
</comment>
<dbReference type="NCBIfam" id="TIGR00061">
    <property type="entry name" value="L21"/>
    <property type="match status" value="1"/>
</dbReference>
<organism evidence="6 7">
    <name type="scientific">Candidatus Gottesmanbacteria bacterium RIFCSPHIGHO2_02_FULL_39_11</name>
    <dbReference type="NCBI Taxonomy" id="1798382"/>
    <lineage>
        <taxon>Bacteria</taxon>
        <taxon>Candidatus Gottesmaniibacteriota</taxon>
    </lineage>
</organism>
<dbReference type="GO" id="GO:0019843">
    <property type="term" value="F:rRNA binding"/>
    <property type="evidence" value="ECO:0007669"/>
    <property type="project" value="UniProtKB-UniRule"/>
</dbReference>
<dbReference type="AlphaFoldDB" id="A0A1F5ZV88"/>
<name>A0A1F5ZV88_9BACT</name>
<keyword evidence="2 4" id="KW-0689">Ribosomal protein</keyword>
<gene>
    <name evidence="4" type="primary">rplU</name>
    <name evidence="6" type="ORF">A3D77_02175</name>
</gene>
<dbReference type="InterPro" id="IPR001787">
    <property type="entry name" value="Ribosomal_bL21"/>
</dbReference>
<dbReference type="SUPFAM" id="SSF141091">
    <property type="entry name" value="L21p-like"/>
    <property type="match status" value="1"/>
</dbReference>